<dbReference type="EMBL" id="CM010722">
    <property type="protein sequence ID" value="RZC75062.1"/>
    <property type="molecule type" value="Genomic_DNA"/>
</dbReference>
<feature type="non-terminal residue" evidence="1">
    <location>
        <position position="89"/>
    </location>
</feature>
<organism evidence="1 2">
    <name type="scientific">Papaver somniferum</name>
    <name type="common">Opium poppy</name>
    <dbReference type="NCBI Taxonomy" id="3469"/>
    <lineage>
        <taxon>Eukaryota</taxon>
        <taxon>Viridiplantae</taxon>
        <taxon>Streptophyta</taxon>
        <taxon>Embryophyta</taxon>
        <taxon>Tracheophyta</taxon>
        <taxon>Spermatophyta</taxon>
        <taxon>Magnoliopsida</taxon>
        <taxon>Ranunculales</taxon>
        <taxon>Papaveraceae</taxon>
        <taxon>Papaveroideae</taxon>
        <taxon>Papaver</taxon>
    </lineage>
</organism>
<keyword evidence="2" id="KW-1185">Reference proteome</keyword>
<reference evidence="1 2" key="1">
    <citation type="journal article" date="2018" name="Science">
        <title>The opium poppy genome and morphinan production.</title>
        <authorList>
            <person name="Guo L."/>
            <person name="Winzer T."/>
            <person name="Yang X."/>
            <person name="Li Y."/>
            <person name="Ning Z."/>
            <person name="He Z."/>
            <person name="Teodor R."/>
            <person name="Lu Y."/>
            <person name="Bowser T.A."/>
            <person name="Graham I.A."/>
            <person name="Ye K."/>
        </authorList>
    </citation>
    <scope>NUCLEOTIDE SEQUENCE [LARGE SCALE GENOMIC DNA]</scope>
    <source>
        <strain evidence="2">cv. HN1</strain>
        <tissue evidence="1">Leaves</tissue>
    </source>
</reference>
<evidence type="ECO:0000313" key="2">
    <source>
        <dbReference type="Proteomes" id="UP000316621"/>
    </source>
</evidence>
<accession>A0A4Y7KRQ1</accession>
<dbReference type="AlphaFoldDB" id="A0A4Y7KRQ1"/>
<proteinExistence type="predicted"/>
<protein>
    <submittedName>
        <fullName evidence="1">Uncharacterized protein</fullName>
    </submittedName>
</protein>
<evidence type="ECO:0000313" key="1">
    <source>
        <dbReference type="EMBL" id="RZC75062.1"/>
    </source>
</evidence>
<name>A0A4Y7KRQ1_PAPSO</name>
<gene>
    <name evidence="1" type="ORF">C5167_050551</name>
</gene>
<dbReference type="Proteomes" id="UP000316621">
    <property type="component" value="Chromosome 8"/>
</dbReference>
<sequence length="89" mass="9923">MRGYSDEESQKQGKELEEVVGVIDAGMKERSDGMEWICGCSLGCEGDTLIQLNWCAGGVDQEVLYLEMAVELQLKIMNELLGFMVQLCK</sequence>
<dbReference type="Gramene" id="RZC75062">
    <property type="protein sequence ID" value="RZC75062"/>
    <property type="gene ID" value="C5167_050551"/>
</dbReference>